<dbReference type="SUPFAM" id="SSF46689">
    <property type="entry name" value="Homeodomain-like"/>
    <property type="match status" value="1"/>
</dbReference>
<dbReference type="PROSITE" id="PS50045">
    <property type="entry name" value="SIGMA54_INTERACT_4"/>
    <property type="match status" value="1"/>
</dbReference>
<dbReference type="PRINTS" id="PR01590">
    <property type="entry name" value="HTHFIS"/>
</dbReference>
<organism evidence="6 7">
    <name type="scientific">Peribacillus huizhouensis</name>
    <dbReference type="NCBI Taxonomy" id="1501239"/>
    <lineage>
        <taxon>Bacteria</taxon>
        <taxon>Bacillati</taxon>
        <taxon>Bacillota</taxon>
        <taxon>Bacilli</taxon>
        <taxon>Bacillales</taxon>
        <taxon>Bacillaceae</taxon>
        <taxon>Peribacillus</taxon>
    </lineage>
</organism>
<evidence type="ECO:0000313" key="6">
    <source>
        <dbReference type="EMBL" id="MBA9028036.1"/>
    </source>
</evidence>
<dbReference type="Gene3D" id="3.40.50.2300">
    <property type="match status" value="1"/>
</dbReference>
<dbReference type="InterPro" id="IPR010524">
    <property type="entry name" value="Sig_transdc_resp-reg_PrpR_N"/>
</dbReference>
<dbReference type="SUPFAM" id="SSF159800">
    <property type="entry name" value="PrpR receptor domain-like"/>
    <property type="match status" value="1"/>
</dbReference>
<dbReference type="InterPro" id="IPR002078">
    <property type="entry name" value="Sigma_54_int"/>
</dbReference>
<dbReference type="InterPro" id="IPR002197">
    <property type="entry name" value="HTH_Fis"/>
</dbReference>
<dbReference type="InterPro" id="IPR009057">
    <property type="entry name" value="Homeodomain-like_sf"/>
</dbReference>
<dbReference type="SUPFAM" id="SSF52540">
    <property type="entry name" value="P-loop containing nucleoside triphosphate hydrolases"/>
    <property type="match status" value="1"/>
</dbReference>
<keyword evidence="1" id="KW-0547">Nucleotide-binding</keyword>
<dbReference type="Gene3D" id="3.40.50.300">
    <property type="entry name" value="P-loop containing nucleotide triphosphate hydrolases"/>
    <property type="match status" value="1"/>
</dbReference>
<dbReference type="EMBL" id="JACJHX010000011">
    <property type="protein sequence ID" value="MBA9028036.1"/>
    <property type="molecule type" value="Genomic_DNA"/>
</dbReference>
<keyword evidence="7" id="KW-1185">Reference proteome</keyword>
<protein>
    <submittedName>
        <fullName evidence="6">Transcriptional regulator with PAS, ATPase and Fis domain</fullName>
    </submittedName>
</protein>
<dbReference type="InterPro" id="IPR027417">
    <property type="entry name" value="P-loop_NTPase"/>
</dbReference>
<dbReference type="Pfam" id="PF14532">
    <property type="entry name" value="Sigma54_activ_2"/>
    <property type="match status" value="1"/>
</dbReference>
<keyword evidence="4" id="KW-0804">Transcription</keyword>
<dbReference type="Pfam" id="PF25601">
    <property type="entry name" value="AAA_lid_14"/>
    <property type="match status" value="1"/>
</dbReference>
<gene>
    <name evidence="6" type="ORF">HNP81_003350</name>
</gene>
<sequence>MIKALVIVPYEGLFEMMKEIAQEVDDIQLQIELGNLYEGVAIAKGAENNGYHVIISRGGTASMIQEAVSIPVIDIQVSGYDVLRILTLVKGFSGKAAIVGFSNITQGAATICKLLDLDIKILTITNDIDVKEKLANLKKLGYEVVIGDVVTVQTAKQLGLTGVLITSGKEAITDALEETRRSYRLFSRLQQDVTLFQSILDSNEQAIGVINKEEKIIYGNERFNKEFHWMKLENSTDVKKLIQETALRREKQTKIVHINHSFWKVTSYPKKDAIVLNFEKNLPNQAILQGQDAILNAIEFHTSASYIPISGKSELIQKVLKQIDQYSKSEEPVWISGEKGNGKELVAHSIYLKRKTRNEPFITLRCDLLSAEQLKDLMNGDFFRTYANGVIYLQNIDKLNSYMQKELYQILKNENDKKLQWLVSSEDNIEEKVKNGTFHSDLYSILAQLKIHIPPLRERRKDIEDLVHVFISELHPKYGNGVVGIRLDALEKIMNYDWPGNVEQLKQVIEQLFLQSHSYYIEKEEVETVFKRLEQQEKNNETLRHIDISGTLEEIEKQVITKVLEEEGLNQSKAAKRLGINRSTLWRKLK</sequence>
<feature type="domain" description="Sigma-54 factor interaction" evidence="5">
    <location>
        <begin position="309"/>
        <end position="514"/>
    </location>
</feature>
<evidence type="ECO:0000256" key="2">
    <source>
        <dbReference type="ARBA" id="ARBA00022840"/>
    </source>
</evidence>
<accession>A0ABR6CSM9</accession>
<evidence type="ECO:0000256" key="4">
    <source>
        <dbReference type="ARBA" id="ARBA00023163"/>
    </source>
</evidence>
<dbReference type="Proteomes" id="UP000626697">
    <property type="component" value="Unassembled WGS sequence"/>
</dbReference>
<dbReference type="Pfam" id="PF02954">
    <property type="entry name" value="HTH_8"/>
    <property type="match status" value="1"/>
</dbReference>
<dbReference type="Gene3D" id="3.40.50.10660">
    <property type="entry name" value="PrpR receptor domain-like"/>
    <property type="match status" value="1"/>
</dbReference>
<comment type="caution">
    <text evidence="6">The sequence shown here is derived from an EMBL/GenBank/DDBJ whole genome shotgun (WGS) entry which is preliminary data.</text>
</comment>
<evidence type="ECO:0000259" key="5">
    <source>
        <dbReference type="PROSITE" id="PS50045"/>
    </source>
</evidence>
<dbReference type="RefSeq" id="WP_028393823.1">
    <property type="nucleotide sequence ID" value="NZ_JACJHX010000011.1"/>
</dbReference>
<evidence type="ECO:0000256" key="3">
    <source>
        <dbReference type="ARBA" id="ARBA00023015"/>
    </source>
</evidence>
<reference evidence="6 7" key="1">
    <citation type="submission" date="2020-08" db="EMBL/GenBank/DDBJ databases">
        <title>Genomic Encyclopedia of Type Strains, Phase IV (KMG-IV): sequencing the most valuable type-strain genomes for metagenomic binning, comparative biology and taxonomic classification.</title>
        <authorList>
            <person name="Goeker M."/>
        </authorList>
    </citation>
    <scope>NUCLEOTIDE SEQUENCE [LARGE SCALE GENOMIC DNA]</scope>
    <source>
        <strain evidence="6 7">DSM 105481</strain>
    </source>
</reference>
<evidence type="ECO:0000256" key="1">
    <source>
        <dbReference type="ARBA" id="ARBA00022741"/>
    </source>
</evidence>
<dbReference type="Gene3D" id="1.10.10.60">
    <property type="entry name" value="Homeodomain-like"/>
    <property type="match status" value="1"/>
</dbReference>
<proteinExistence type="predicted"/>
<dbReference type="InterPro" id="IPR058031">
    <property type="entry name" value="AAA_lid_NorR"/>
</dbReference>
<evidence type="ECO:0000313" key="7">
    <source>
        <dbReference type="Proteomes" id="UP000626697"/>
    </source>
</evidence>
<dbReference type="PANTHER" id="PTHR32071">
    <property type="entry name" value="TRANSCRIPTIONAL REGULATORY PROTEIN"/>
    <property type="match status" value="1"/>
</dbReference>
<name>A0ABR6CSM9_9BACI</name>
<dbReference type="Gene3D" id="1.10.8.60">
    <property type="match status" value="1"/>
</dbReference>
<dbReference type="Pfam" id="PF06506">
    <property type="entry name" value="PrpR_N"/>
    <property type="match status" value="1"/>
</dbReference>
<keyword evidence="3" id="KW-0805">Transcription regulation</keyword>
<keyword evidence="2" id="KW-0067">ATP-binding</keyword>
<dbReference type="PANTHER" id="PTHR32071:SF119">
    <property type="entry name" value="SIGMA L-DEPENDENT TRANSCRIPTIONAL REGULATOR YPLP-RELATED"/>
    <property type="match status" value="1"/>
</dbReference>